<dbReference type="InterPro" id="IPR038595">
    <property type="entry name" value="LOR_sf"/>
</dbReference>
<dbReference type="Gene3D" id="2.40.160.200">
    <property type="entry name" value="LURP1-related"/>
    <property type="match status" value="1"/>
</dbReference>
<comment type="caution">
    <text evidence="3">The sequence shown here is derived from an EMBL/GenBank/DDBJ whole genome shotgun (WGS) entry which is preliminary data.</text>
</comment>
<keyword evidence="4" id="KW-1185">Reference proteome</keyword>
<evidence type="ECO:0000313" key="3">
    <source>
        <dbReference type="EMBL" id="KAK4252909.1"/>
    </source>
</evidence>
<dbReference type="AlphaFoldDB" id="A0AAE1M5V3"/>
<reference evidence="3" key="1">
    <citation type="submission" date="2023-10" db="EMBL/GenBank/DDBJ databases">
        <title>Chromosome-level genome of the transformable northern wattle, Acacia crassicarpa.</title>
        <authorList>
            <person name="Massaro I."/>
            <person name="Sinha N.R."/>
            <person name="Poethig S."/>
            <person name="Leichty A.R."/>
        </authorList>
    </citation>
    <scope>NUCLEOTIDE SEQUENCE</scope>
    <source>
        <strain evidence="3">Acra3RX</strain>
        <tissue evidence="3">Leaf</tissue>
    </source>
</reference>
<feature type="transmembrane region" description="Helical" evidence="2">
    <location>
        <begin position="38"/>
        <end position="57"/>
    </location>
</feature>
<dbReference type="InterPro" id="IPR025659">
    <property type="entry name" value="Tubby-like_C"/>
</dbReference>
<dbReference type="Proteomes" id="UP001293593">
    <property type="component" value="Unassembled WGS sequence"/>
</dbReference>
<dbReference type="Pfam" id="PF04525">
    <property type="entry name" value="LOR"/>
    <property type="match status" value="1"/>
</dbReference>
<evidence type="ECO:0000313" key="4">
    <source>
        <dbReference type="Proteomes" id="UP001293593"/>
    </source>
</evidence>
<accession>A0AAE1M5V3</accession>
<evidence type="ECO:0008006" key="5">
    <source>
        <dbReference type="Google" id="ProtNLM"/>
    </source>
</evidence>
<feature type="transmembrane region" description="Helical" evidence="2">
    <location>
        <begin position="12"/>
        <end position="32"/>
    </location>
</feature>
<sequence length="283" mass="32904">MPPNLTLSLSSTVVFFLTLWFHFTVFFFFLTLSFHFTVFFFFLTLWIHFAAVLLDIFRRFRNFLYNQPGDMKFKDLSLPQDCYVFKQETHFTVLKTSLFFTGDGFTVYNSLGQLVFRVDSYGPQPRLQDQLVLMDPRGRCLLTVRRKRPSLHQRWEGFRGERMDGDKPIFSVKRSSMIGRPRTTVTVEVYDGSGEEYYQIEGCFSQRNCKIYNSKRKLVAEIRRKVDPTTRVMLGKEVFSLCVKPGFDGAFAMGLVLVLDQMNGDSYIDNGAPERVVHPSAED</sequence>
<dbReference type="PANTHER" id="PTHR31087">
    <property type="match status" value="1"/>
</dbReference>
<dbReference type="EMBL" id="JAWXYG010000019">
    <property type="protein sequence ID" value="KAK4252909.1"/>
    <property type="molecule type" value="Genomic_DNA"/>
</dbReference>
<dbReference type="SUPFAM" id="SSF54518">
    <property type="entry name" value="Tubby C-terminal domain-like"/>
    <property type="match status" value="1"/>
</dbReference>
<organism evidence="3 4">
    <name type="scientific">Acacia crassicarpa</name>
    <name type="common">northern wattle</name>
    <dbReference type="NCBI Taxonomy" id="499986"/>
    <lineage>
        <taxon>Eukaryota</taxon>
        <taxon>Viridiplantae</taxon>
        <taxon>Streptophyta</taxon>
        <taxon>Embryophyta</taxon>
        <taxon>Tracheophyta</taxon>
        <taxon>Spermatophyta</taxon>
        <taxon>Magnoliopsida</taxon>
        <taxon>eudicotyledons</taxon>
        <taxon>Gunneridae</taxon>
        <taxon>Pentapetalae</taxon>
        <taxon>rosids</taxon>
        <taxon>fabids</taxon>
        <taxon>Fabales</taxon>
        <taxon>Fabaceae</taxon>
        <taxon>Caesalpinioideae</taxon>
        <taxon>mimosoid clade</taxon>
        <taxon>Acacieae</taxon>
        <taxon>Acacia</taxon>
    </lineage>
</organism>
<keyword evidence="2" id="KW-0812">Transmembrane</keyword>
<proteinExistence type="inferred from homology"/>
<name>A0AAE1M5V3_9FABA</name>
<evidence type="ECO:0000256" key="1">
    <source>
        <dbReference type="ARBA" id="ARBA00005437"/>
    </source>
</evidence>
<dbReference type="PANTHER" id="PTHR31087:SF60">
    <property type="entry name" value="PROTEIN LURP-ONE-RELATED 5"/>
    <property type="match status" value="1"/>
</dbReference>
<comment type="similarity">
    <text evidence="1">Belongs to the LOR family.</text>
</comment>
<evidence type="ECO:0000256" key="2">
    <source>
        <dbReference type="SAM" id="Phobius"/>
    </source>
</evidence>
<gene>
    <name evidence="3" type="ORF">QN277_011040</name>
</gene>
<protein>
    <recommendedName>
        <fullName evidence="5">Protein LURP-one-related 5</fullName>
    </recommendedName>
</protein>
<keyword evidence="2" id="KW-1133">Transmembrane helix</keyword>
<keyword evidence="2" id="KW-0472">Membrane</keyword>
<dbReference type="InterPro" id="IPR007612">
    <property type="entry name" value="LOR"/>
</dbReference>